<dbReference type="EMBL" id="JAEPBG010000023">
    <property type="protein sequence ID" value="MBK4738548.1"/>
    <property type="molecule type" value="Genomic_DNA"/>
</dbReference>
<proteinExistence type="predicted"/>
<accession>A0A934T442</accession>
<comment type="caution">
    <text evidence="1">The sequence shown here is derived from an EMBL/GenBank/DDBJ whole genome shotgun (WGS) entry which is preliminary data.</text>
</comment>
<name>A0A934T442_9BURK</name>
<protein>
    <submittedName>
        <fullName evidence="1">Uncharacterized protein</fullName>
    </submittedName>
</protein>
<dbReference type="Proteomes" id="UP000622890">
    <property type="component" value="Unassembled WGS sequence"/>
</dbReference>
<dbReference type="RefSeq" id="WP_200597881.1">
    <property type="nucleotide sequence ID" value="NZ_JAEPBG010000023.1"/>
</dbReference>
<reference evidence="1" key="1">
    <citation type="submission" date="2021-01" db="EMBL/GenBank/DDBJ databases">
        <title>Genome sequence of strain Noviherbaspirillum sp. DKR-6.</title>
        <authorList>
            <person name="Chaudhary D.K."/>
        </authorList>
    </citation>
    <scope>NUCLEOTIDE SEQUENCE</scope>
    <source>
        <strain evidence="1">DKR-6</strain>
    </source>
</reference>
<keyword evidence="2" id="KW-1185">Reference proteome</keyword>
<evidence type="ECO:0000313" key="2">
    <source>
        <dbReference type="Proteomes" id="UP000622890"/>
    </source>
</evidence>
<sequence length="64" mass="7312">MRKSTLIANRDNRRLDDAELAGITGGKLLVSDIDCLEQEINRWTELIPTEERIPLVPLEPARQK</sequence>
<organism evidence="1 2">
    <name type="scientific">Noviherbaspirillum pedocola</name>
    <dbReference type="NCBI Taxonomy" id="2801341"/>
    <lineage>
        <taxon>Bacteria</taxon>
        <taxon>Pseudomonadati</taxon>
        <taxon>Pseudomonadota</taxon>
        <taxon>Betaproteobacteria</taxon>
        <taxon>Burkholderiales</taxon>
        <taxon>Oxalobacteraceae</taxon>
        <taxon>Noviherbaspirillum</taxon>
    </lineage>
</organism>
<evidence type="ECO:0000313" key="1">
    <source>
        <dbReference type="EMBL" id="MBK4738548.1"/>
    </source>
</evidence>
<dbReference type="AlphaFoldDB" id="A0A934T442"/>
<gene>
    <name evidence="1" type="ORF">JJB74_28360</name>
</gene>